<keyword evidence="3" id="KW-1185">Reference proteome</keyword>
<reference evidence="2 3" key="1">
    <citation type="submission" date="2014-07" db="EMBL/GenBank/DDBJ databases">
        <title>Epilithonimonas lactis LMG 22401 Genome.</title>
        <authorList>
            <person name="Pipes S.E."/>
            <person name="Stropko S.J."/>
        </authorList>
    </citation>
    <scope>NUCLEOTIDE SEQUENCE [LARGE SCALE GENOMIC DNA]</scope>
    <source>
        <strain evidence="2 3">LMG 24401</strain>
    </source>
</reference>
<evidence type="ECO:0000313" key="3">
    <source>
        <dbReference type="Proteomes" id="UP000028623"/>
    </source>
</evidence>
<dbReference type="EMBL" id="JPLY01000002">
    <property type="protein sequence ID" value="KFC22593.1"/>
    <property type="molecule type" value="Genomic_DNA"/>
</dbReference>
<comment type="caution">
    <text evidence="2">The sequence shown here is derived from an EMBL/GenBank/DDBJ whole genome shotgun (WGS) entry which is preliminary data.</text>
</comment>
<dbReference type="eggNOG" id="ENOG5033BNR">
    <property type="taxonomic scope" value="Bacteria"/>
</dbReference>
<gene>
    <name evidence="2" type="ORF">IO89_05935</name>
</gene>
<name>A0A085BJE8_9FLAO</name>
<protein>
    <submittedName>
        <fullName evidence="2">Uncharacterized protein</fullName>
    </submittedName>
</protein>
<evidence type="ECO:0000256" key="1">
    <source>
        <dbReference type="SAM" id="MobiDB-lite"/>
    </source>
</evidence>
<organism evidence="2 3">
    <name type="scientific">Epilithonimonas lactis</name>
    <dbReference type="NCBI Taxonomy" id="421072"/>
    <lineage>
        <taxon>Bacteria</taxon>
        <taxon>Pseudomonadati</taxon>
        <taxon>Bacteroidota</taxon>
        <taxon>Flavobacteriia</taxon>
        <taxon>Flavobacteriales</taxon>
        <taxon>Weeksellaceae</taxon>
        <taxon>Chryseobacterium group</taxon>
        <taxon>Epilithonimonas</taxon>
    </lineage>
</organism>
<sequence length="125" mass="13768">MSNCKTQTSQSETANATNKTVVIGLEKQSKIPNSNVSLHFKDVVEESRCPVDVTCVWEGIAIINVEATSGNQKANFQVATRDFGPKNVSNSFSFSGYKFTLTELKPQPGGKEEPETVSFKYEKEN</sequence>
<dbReference type="AlphaFoldDB" id="A0A085BJE8"/>
<accession>A0A085BJE8</accession>
<dbReference type="Proteomes" id="UP000028623">
    <property type="component" value="Unassembled WGS sequence"/>
</dbReference>
<feature type="compositionally biased region" description="Basic and acidic residues" evidence="1">
    <location>
        <begin position="110"/>
        <end position="125"/>
    </location>
</feature>
<dbReference type="STRING" id="421072.SAMN04488097_3102"/>
<evidence type="ECO:0000313" key="2">
    <source>
        <dbReference type="EMBL" id="KFC22593.1"/>
    </source>
</evidence>
<feature type="region of interest" description="Disordered" evidence="1">
    <location>
        <begin position="104"/>
        <end position="125"/>
    </location>
</feature>
<proteinExistence type="predicted"/>